<dbReference type="AlphaFoldDB" id="A0A8K0NK04"/>
<dbReference type="Proteomes" id="UP000811619">
    <property type="component" value="Unassembled WGS sequence"/>
</dbReference>
<organism evidence="1 2">
    <name type="scientific">Claviceps africana</name>
    <dbReference type="NCBI Taxonomy" id="83212"/>
    <lineage>
        <taxon>Eukaryota</taxon>
        <taxon>Fungi</taxon>
        <taxon>Dikarya</taxon>
        <taxon>Ascomycota</taxon>
        <taxon>Pezizomycotina</taxon>
        <taxon>Sordariomycetes</taxon>
        <taxon>Hypocreomycetidae</taxon>
        <taxon>Hypocreales</taxon>
        <taxon>Clavicipitaceae</taxon>
        <taxon>Claviceps</taxon>
    </lineage>
</organism>
<comment type="caution">
    <text evidence="1">The sequence shown here is derived from an EMBL/GenBank/DDBJ whole genome shotgun (WGS) entry which is preliminary data.</text>
</comment>
<evidence type="ECO:0000313" key="1">
    <source>
        <dbReference type="EMBL" id="KAG5927875.1"/>
    </source>
</evidence>
<keyword evidence="2" id="KW-1185">Reference proteome</keyword>
<sequence>MALLRTCTSVFGLADIDQPDTIHCADVHLALTQHFAIWAQVEAALFAFAFLHIPTSSLVRSRPPLSSSDPSLRHSQISTSAPCYSYLTNPSSNITSNPIQSRLNLDDSSQPNTVRFINIFSLPPSESGLPRPAFITPTLLPLSSGKWSSARRLHASLQELKSSESGLAGW</sequence>
<reference evidence="1" key="1">
    <citation type="journal article" date="2020" name="bioRxiv">
        <title>Whole genome comparisons of ergot fungi reveals the divergence and evolution of species within the genus Claviceps are the result of varying mechanisms driving genome evolution and host range expansion.</title>
        <authorList>
            <person name="Wyka S.A."/>
            <person name="Mondo S.J."/>
            <person name="Liu M."/>
            <person name="Dettman J."/>
            <person name="Nalam V."/>
            <person name="Broders K.D."/>
        </authorList>
    </citation>
    <scope>NUCLEOTIDE SEQUENCE</scope>
    <source>
        <strain evidence="1">CCC 489</strain>
    </source>
</reference>
<proteinExistence type="predicted"/>
<gene>
    <name evidence="1" type="ORF">E4U42_001672</name>
</gene>
<evidence type="ECO:0000313" key="2">
    <source>
        <dbReference type="Proteomes" id="UP000811619"/>
    </source>
</evidence>
<accession>A0A8K0NK04</accession>
<name>A0A8K0NK04_9HYPO</name>
<protein>
    <submittedName>
        <fullName evidence="1">Uncharacterized protein</fullName>
    </submittedName>
</protein>
<dbReference type="EMBL" id="SRPY01000150">
    <property type="protein sequence ID" value="KAG5927875.1"/>
    <property type="molecule type" value="Genomic_DNA"/>
</dbReference>